<name>A0A0A9AP00_ARUDO</name>
<reference evidence="1" key="1">
    <citation type="submission" date="2014-09" db="EMBL/GenBank/DDBJ databases">
        <authorList>
            <person name="Magalhaes I.L.F."/>
            <person name="Oliveira U."/>
            <person name="Santos F.R."/>
            <person name="Vidigal T.H.D.A."/>
            <person name="Brescovit A.D."/>
            <person name="Santos A.J."/>
        </authorList>
    </citation>
    <scope>NUCLEOTIDE SEQUENCE</scope>
    <source>
        <tissue evidence="1">Shoot tissue taken approximately 20 cm above the soil surface</tissue>
    </source>
</reference>
<protein>
    <submittedName>
        <fullName evidence="1">Uncharacterized protein</fullName>
    </submittedName>
</protein>
<proteinExistence type="predicted"/>
<dbReference type="AlphaFoldDB" id="A0A0A9AP00"/>
<dbReference type="EMBL" id="GBRH01244436">
    <property type="protein sequence ID" value="JAD53459.1"/>
    <property type="molecule type" value="Transcribed_RNA"/>
</dbReference>
<sequence length="70" mass="7649">MSFMKDSAPSCCSFFGACVICKFQFLHQKPEVGTTCTGARSSKLIRDLKGDVNKAGSFVSILRILDFHAT</sequence>
<reference evidence="1" key="2">
    <citation type="journal article" date="2015" name="Data Brief">
        <title>Shoot transcriptome of the giant reed, Arundo donax.</title>
        <authorList>
            <person name="Barrero R.A."/>
            <person name="Guerrero F.D."/>
            <person name="Moolhuijzen P."/>
            <person name="Goolsby J.A."/>
            <person name="Tidwell J."/>
            <person name="Bellgard S.E."/>
            <person name="Bellgard M.I."/>
        </authorList>
    </citation>
    <scope>NUCLEOTIDE SEQUENCE</scope>
    <source>
        <tissue evidence="1">Shoot tissue taken approximately 20 cm above the soil surface</tissue>
    </source>
</reference>
<evidence type="ECO:0000313" key="1">
    <source>
        <dbReference type="EMBL" id="JAD53459.1"/>
    </source>
</evidence>
<organism evidence="1">
    <name type="scientific">Arundo donax</name>
    <name type="common">Giant reed</name>
    <name type="synonym">Donax arundinaceus</name>
    <dbReference type="NCBI Taxonomy" id="35708"/>
    <lineage>
        <taxon>Eukaryota</taxon>
        <taxon>Viridiplantae</taxon>
        <taxon>Streptophyta</taxon>
        <taxon>Embryophyta</taxon>
        <taxon>Tracheophyta</taxon>
        <taxon>Spermatophyta</taxon>
        <taxon>Magnoliopsida</taxon>
        <taxon>Liliopsida</taxon>
        <taxon>Poales</taxon>
        <taxon>Poaceae</taxon>
        <taxon>PACMAD clade</taxon>
        <taxon>Arundinoideae</taxon>
        <taxon>Arundineae</taxon>
        <taxon>Arundo</taxon>
    </lineage>
</organism>
<dbReference type="PROSITE" id="PS51257">
    <property type="entry name" value="PROKAR_LIPOPROTEIN"/>
    <property type="match status" value="1"/>
</dbReference>
<accession>A0A0A9AP00</accession>